<sequence>MPVIVNQCSDSVADHDKISSSADYSSQSLIVLPAALLQNHSISQLYLDYNDLVILPENFWSCFPVMDLFSAIGNNITSLPDEFEKVPNLSEVYLNENKLESLPDSICKLRRLKILKLTGNLLVTLPKNFGEINSLETLYLEENKLKKLPETMGLLGSLQHLELESNKISELPLGIGRLLSLEVLNLSKNKLEKLPDTFGDMPKLKIIDLSSNHIQFLPSSFESVHTLQKLYIDSNVLRTLPDWLSDCKQLYEVSVRDNQLHGQPLTEKFGQVCRKLKILNIAGNFMSMLPDSLGELCDLEYLHLGSVIGELERRHFLNGNWLTSLPESVCKLDKLQSLHLDENQLYELPAGFGKLTALDTLDLGQNFLNELPESFGDLRSLRICLLSRNNIQLLPSNFGNLTNLEELRLDDNEIAELPETIGNLSKLKILDLFHNKLTEIPPQLNLLKNLVRLDLEANCFEIPWNELPQIIAKSKYPPRDPNLKDNWRGRPRQDITNMENDIIQIETSEDADYEPPLPEVNFSEDVLWRAMRSNLSLWKSHSDTSKTRRPYTQNCHNPSLDSYEDDLSEEEEEDYNNNSDIDDDDDEFVPPIIVKRKFMSESLTENSIDMGSKRGSEDGSSNDTAAIHDISTVITPSEDWDSEIQEVCSQYDSYQIPVYRHPQSAYYLNSSDSDVRFNFIPSDIHEYPYRKQPNAYAIEEGQFEDCDSIEEGDNFKHWMDNLL</sequence>
<evidence type="ECO:0000256" key="1">
    <source>
        <dbReference type="ARBA" id="ARBA00022614"/>
    </source>
</evidence>
<reference evidence="5 6" key="1">
    <citation type="submission" date="2024-11" db="EMBL/GenBank/DDBJ databases">
        <title>Chromosome-level genome assembly of the freshwater bivalve Anodonta woodiana.</title>
        <authorList>
            <person name="Chen X."/>
        </authorList>
    </citation>
    <scope>NUCLEOTIDE SEQUENCE [LARGE SCALE GENOMIC DNA]</scope>
    <source>
        <strain evidence="5">MN2024</strain>
        <tissue evidence="5">Gills</tissue>
    </source>
</reference>
<evidence type="ECO:0000313" key="6">
    <source>
        <dbReference type="Proteomes" id="UP001634394"/>
    </source>
</evidence>
<name>A0ABD3WTP3_SINWO</name>
<evidence type="ECO:0000256" key="2">
    <source>
        <dbReference type="ARBA" id="ARBA00022737"/>
    </source>
</evidence>
<organism evidence="5 6">
    <name type="scientific">Sinanodonta woodiana</name>
    <name type="common">Chinese pond mussel</name>
    <name type="synonym">Anodonta woodiana</name>
    <dbReference type="NCBI Taxonomy" id="1069815"/>
    <lineage>
        <taxon>Eukaryota</taxon>
        <taxon>Metazoa</taxon>
        <taxon>Spiralia</taxon>
        <taxon>Lophotrochozoa</taxon>
        <taxon>Mollusca</taxon>
        <taxon>Bivalvia</taxon>
        <taxon>Autobranchia</taxon>
        <taxon>Heteroconchia</taxon>
        <taxon>Palaeoheterodonta</taxon>
        <taxon>Unionida</taxon>
        <taxon>Unionoidea</taxon>
        <taxon>Unionidae</taxon>
        <taxon>Unioninae</taxon>
        <taxon>Sinanodonta</taxon>
    </lineage>
</organism>
<gene>
    <name evidence="5" type="ORF">ACJMK2_035078</name>
</gene>
<dbReference type="SUPFAM" id="SSF52047">
    <property type="entry name" value="RNI-like"/>
    <property type="match status" value="1"/>
</dbReference>
<protein>
    <recommendedName>
        <fullName evidence="4">Disease resistance R13L4/SHOC-2-like LRR domain-containing protein</fullName>
    </recommendedName>
</protein>
<dbReference type="Pfam" id="PF13855">
    <property type="entry name" value="LRR_8"/>
    <property type="match status" value="2"/>
</dbReference>
<feature type="region of interest" description="Disordered" evidence="3">
    <location>
        <begin position="605"/>
        <end position="624"/>
    </location>
</feature>
<accession>A0ABD3WTP3</accession>
<dbReference type="InterPro" id="IPR001611">
    <property type="entry name" value="Leu-rich_rpt"/>
</dbReference>
<evidence type="ECO:0000313" key="5">
    <source>
        <dbReference type="EMBL" id="KAL3877356.1"/>
    </source>
</evidence>
<dbReference type="PANTHER" id="PTHR48051">
    <property type="match status" value="1"/>
</dbReference>
<dbReference type="EMBL" id="JBJQND010000005">
    <property type="protein sequence ID" value="KAL3877356.1"/>
    <property type="molecule type" value="Genomic_DNA"/>
</dbReference>
<comment type="caution">
    <text evidence="5">The sequence shown here is derived from an EMBL/GenBank/DDBJ whole genome shotgun (WGS) entry which is preliminary data.</text>
</comment>
<evidence type="ECO:0000259" key="4">
    <source>
        <dbReference type="Pfam" id="PF23598"/>
    </source>
</evidence>
<dbReference type="SMART" id="SM00365">
    <property type="entry name" value="LRR_SD22"/>
    <property type="match status" value="4"/>
</dbReference>
<dbReference type="InterPro" id="IPR055414">
    <property type="entry name" value="LRR_R13L4/SHOC2-like"/>
</dbReference>
<dbReference type="SMART" id="SM00364">
    <property type="entry name" value="LRR_BAC"/>
    <property type="match status" value="12"/>
</dbReference>
<keyword evidence="6" id="KW-1185">Reference proteome</keyword>
<dbReference type="AlphaFoldDB" id="A0ABD3WTP3"/>
<dbReference type="PROSITE" id="PS51450">
    <property type="entry name" value="LRR"/>
    <property type="match status" value="5"/>
</dbReference>
<dbReference type="Pfam" id="PF23598">
    <property type="entry name" value="LRR_14"/>
    <property type="match status" value="1"/>
</dbReference>
<dbReference type="InterPro" id="IPR032675">
    <property type="entry name" value="LRR_dom_sf"/>
</dbReference>
<feature type="compositionally biased region" description="Acidic residues" evidence="3">
    <location>
        <begin position="562"/>
        <end position="587"/>
    </location>
</feature>
<dbReference type="SMART" id="SM00369">
    <property type="entry name" value="LRR_TYP"/>
    <property type="match status" value="14"/>
</dbReference>
<dbReference type="InterPro" id="IPR050216">
    <property type="entry name" value="LRR_domain-containing"/>
</dbReference>
<dbReference type="PANTHER" id="PTHR48051:SF1">
    <property type="entry name" value="RAS SUPPRESSOR PROTEIN 1"/>
    <property type="match status" value="1"/>
</dbReference>
<dbReference type="Pfam" id="PF00560">
    <property type="entry name" value="LRR_1"/>
    <property type="match status" value="1"/>
</dbReference>
<dbReference type="Proteomes" id="UP001634394">
    <property type="component" value="Unassembled WGS sequence"/>
</dbReference>
<feature type="region of interest" description="Disordered" evidence="3">
    <location>
        <begin position="542"/>
        <end position="587"/>
    </location>
</feature>
<dbReference type="SUPFAM" id="SSF52058">
    <property type="entry name" value="L domain-like"/>
    <property type="match status" value="1"/>
</dbReference>
<evidence type="ECO:0000256" key="3">
    <source>
        <dbReference type="SAM" id="MobiDB-lite"/>
    </source>
</evidence>
<keyword evidence="2" id="KW-0677">Repeat</keyword>
<proteinExistence type="predicted"/>
<dbReference type="InterPro" id="IPR003591">
    <property type="entry name" value="Leu-rich_rpt_typical-subtyp"/>
</dbReference>
<keyword evidence="1" id="KW-0433">Leucine-rich repeat</keyword>
<feature type="domain" description="Disease resistance R13L4/SHOC-2-like LRR" evidence="4">
    <location>
        <begin position="327"/>
        <end position="409"/>
    </location>
</feature>
<dbReference type="Gene3D" id="3.80.10.10">
    <property type="entry name" value="Ribonuclease Inhibitor"/>
    <property type="match status" value="4"/>
</dbReference>